<dbReference type="CDD" id="cd06587">
    <property type="entry name" value="VOC"/>
    <property type="match status" value="1"/>
</dbReference>
<sequence length="129" mass="13790">MALHVNSVTVDSLDPAAQARFWVEALGWHLVHSADDGSAAVIAPAATRAEGGKAFPVMFWRVQEAKTAGKNRWHFDLAPDDQAAEVARLEALGARRADIGQGGDEHVTWVVMADPEGNEFCVLASLPSS</sequence>
<dbReference type="RefSeq" id="WP_340270553.1">
    <property type="nucleotide sequence ID" value="NZ_JBBEOG010000007.1"/>
</dbReference>
<keyword evidence="3" id="KW-1185">Reference proteome</keyword>
<dbReference type="PANTHER" id="PTHR35908">
    <property type="entry name" value="HYPOTHETICAL FUSION PROTEIN"/>
    <property type="match status" value="1"/>
</dbReference>
<dbReference type="InterPro" id="IPR029068">
    <property type="entry name" value="Glyas_Bleomycin-R_OHBP_Dase"/>
</dbReference>
<dbReference type="Pfam" id="PF18029">
    <property type="entry name" value="Glyoxalase_6"/>
    <property type="match status" value="1"/>
</dbReference>
<dbReference type="Proteomes" id="UP001596122">
    <property type="component" value="Unassembled WGS sequence"/>
</dbReference>
<name>A0ABW0GN47_9MICO</name>
<accession>A0ABW0GN47</accession>
<comment type="caution">
    <text evidence="2">The sequence shown here is derived from an EMBL/GenBank/DDBJ whole genome shotgun (WGS) entry which is preliminary data.</text>
</comment>
<gene>
    <name evidence="2" type="ORF">ACFPJ6_10145</name>
</gene>
<feature type="domain" description="VOC" evidence="1">
    <location>
        <begin position="4"/>
        <end position="125"/>
    </location>
</feature>
<dbReference type="PANTHER" id="PTHR35908:SF1">
    <property type="entry name" value="CONSERVED PROTEIN"/>
    <property type="match status" value="1"/>
</dbReference>
<dbReference type="InterPro" id="IPR037523">
    <property type="entry name" value="VOC_core"/>
</dbReference>
<organism evidence="2 3">
    <name type="scientific">Aquipuribacter nitratireducens</name>
    <dbReference type="NCBI Taxonomy" id="650104"/>
    <lineage>
        <taxon>Bacteria</taxon>
        <taxon>Bacillati</taxon>
        <taxon>Actinomycetota</taxon>
        <taxon>Actinomycetes</taxon>
        <taxon>Micrococcales</taxon>
        <taxon>Intrasporangiaceae</taxon>
        <taxon>Aquipuribacter</taxon>
    </lineage>
</organism>
<reference evidence="3" key="1">
    <citation type="journal article" date="2019" name="Int. J. Syst. Evol. Microbiol.">
        <title>The Global Catalogue of Microorganisms (GCM) 10K type strain sequencing project: providing services to taxonomists for standard genome sequencing and annotation.</title>
        <authorList>
            <consortium name="The Broad Institute Genomics Platform"/>
            <consortium name="The Broad Institute Genome Sequencing Center for Infectious Disease"/>
            <person name="Wu L."/>
            <person name="Ma J."/>
        </authorList>
    </citation>
    <scope>NUCLEOTIDE SEQUENCE [LARGE SCALE GENOMIC DNA]</scope>
    <source>
        <strain evidence="3">CCUG 43114</strain>
    </source>
</reference>
<evidence type="ECO:0000313" key="3">
    <source>
        <dbReference type="Proteomes" id="UP001596122"/>
    </source>
</evidence>
<dbReference type="PROSITE" id="PS51819">
    <property type="entry name" value="VOC"/>
    <property type="match status" value="1"/>
</dbReference>
<dbReference type="InterPro" id="IPR041581">
    <property type="entry name" value="Glyoxalase_6"/>
</dbReference>
<protein>
    <submittedName>
        <fullName evidence="2">VOC family protein</fullName>
    </submittedName>
</protein>
<dbReference type="Gene3D" id="3.10.180.10">
    <property type="entry name" value="2,3-Dihydroxybiphenyl 1,2-Dioxygenase, domain 1"/>
    <property type="match status" value="1"/>
</dbReference>
<evidence type="ECO:0000313" key="2">
    <source>
        <dbReference type="EMBL" id="MFC5381152.1"/>
    </source>
</evidence>
<evidence type="ECO:0000259" key="1">
    <source>
        <dbReference type="PROSITE" id="PS51819"/>
    </source>
</evidence>
<dbReference type="SUPFAM" id="SSF54593">
    <property type="entry name" value="Glyoxalase/Bleomycin resistance protein/Dihydroxybiphenyl dioxygenase"/>
    <property type="match status" value="1"/>
</dbReference>
<dbReference type="EMBL" id="JBHSLD010000009">
    <property type="protein sequence ID" value="MFC5381152.1"/>
    <property type="molecule type" value="Genomic_DNA"/>
</dbReference>
<proteinExistence type="predicted"/>